<feature type="compositionally biased region" description="Low complexity" evidence="1">
    <location>
        <begin position="36"/>
        <end position="61"/>
    </location>
</feature>
<gene>
    <name evidence="2" type="ORF">MUK42_35367</name>
</gene>
<dbReference type="AlphaFoldDB" id="A0A9E7L1D2"/>
<accession>A0A9E7L1D2</accession>
<organism evidence="2 3">
    <name type="scientific">Musa troglodytarum</name>
    <name type="common">fe'i banana</name>
    <dbReference type="NCBI Taxonomy" id="320322"/>
    <lineage>
        <taxon>Eukaryota</taxon>
        <taxon>Viridiplantae</taxon>
        <taxon>Streptophyta</taxon>
        <taxon>Embryophyta</taxon>
        <taxon>Tracheophyta</taxon>
        <taxon>Spermatophyta</taxon>
        <taxon>Magnoliopsida</taxon>
        <taxon>Liliopsida</taxon>
        <taxon>Zingiberales</taxon>
        <taxon>Musaceae</taxon>
        <taxon>Musa</taxon>
    </lineage>
</organism>
<feature type="compositionally biased region" description="Polar residues" evidence="1">
    <location>
        <begin position="62"/>
        <end position="75"/>
    </location>
</feature>
<reference evidence="2" key="1">
    <citation type="submission" date="2022-05" db="EMBL/GenBank/DDBJ databases">
        <title>The Musa troglodytarum L. genome provides insights into the mechanism of non-climacteric behaviour and enrichment of carotenoids.</title>
        <authorList>
            <person name="Wang J."/>
        </authorList>
    </citation>
    <scope>NUCLEOTIDE SEQUENCE</scope>
    <source>
        <tissue evidence="2">Leaf</tissue>
    </source>
</reference>
<dbReference type="Proteomes" id="UP001055439">
    <property type="component" value="Chromosome 8"/>
</dbReference>
<proteinExistence type="predicted"/>
<name>A0A9E7L1D2_9LILI</name>
<keyword evidence="3" id="KW-1185">Reference proteome</keyword>
<evidence type="ECO:0000313" key="2">
    <source>
        <dbReference type="EMBL" id="URE40327.1"/>
    </source>
</evidence>
<sequence length="122" mass="12858">MLSLPSSTSPSLIPSLLLSTSSPPLLPSILSQPFIVSSSSSGQRSPSSPSSWTSSVPSMYSVGQSRTRSRGSLQPGSLPAQPHCPCWGWVGWGGGGCDDSDCLGGKMRREHKCYRGRMTLTS</sequence>
<feature type="region of interest" description="Disordered" evidence="1">
    <location>
        <begin position="36"/>
        <end position="79"/>
    </location>
</feature>
<protein>
    <submittedName>
        <fullName evidence="2">Uncharacterized protein</fullName>
    </submittedName>
</protein>
<dbReference type="EMBL" id="CP097510">
    <property type="protein sequence ID" value="URE40327.1"/>
    <property type="molecule type" value="Genomic_DNA"/>
</dbReference>
<evidence type="ECO:0000256" key="1">
    <source>
        <dbReference type="SAM" id="MobiDB-lite"/>
    </source>
</evidence>
<evidence type="ECO:0000313" key="3">
    <source>
        <dbReference type="Proteomes" id="UP001055439"/>
    </source>
</evidence>